<evidence type="ECO:0000313" key="4">
    <source>
        <dbReference type="EMBL" id="GJT97177.1"/>
    </source>
</evidence>
<dbReference type="Gene3D" id="1.10.600.10">
    <property type="entry name" value="Farnesyl Diphosphate Synthase"/>
    <property type="match status" value="1"/>
</dbReference>
<dbReference type="InterPro" id="IPR008949">
    <property type="entry name" value="Isoprenoid_synthase_dom_sf"/>
</dbReference>
<feature type="region of interest" description="Disordered" evidence="2">
    <location>
        <begin position="118"/>
        <end position="155"/>
    </location>
</feature>
<accession>A0ABQ5ID02</accession>
<evidence type="ECO:0000259" key="3">
    <source>
        <dbReference type="Pfam" id="PF22037"/>
    </source>
</evidence>
<dbReference type="InterPro" id="IPR011035">
    <property type="entry name" value="Ribosomal_bL25/Gln-tRNA_synth"/>
</dbReference>
<comment type="caution">
    <text evidence="4">The sequence shown here is derived from an EMBL/GenBank/DDBJ whole genome shotgun (WGS) entry which is preliminary data.</text>
</comment>
<feature type="compositionally biased region" description="Basic and acidic residues" evidence="2">
    <location>
        <begin position="412"/>
        <end position="424"/>
    </location>
</feature>
<evidence type="ECO:0000313" key="5">
    <source>
        <dbReference type="Proteomes" id="UP001151760"/>
    </source>
</evidence>
<sequence length="852" mass="95793">MESDEPRDENCMDYSDQELSDQYYTKKFCKVNKEDRQDDDKLRRQVGVSVSLCRILGLIGCRLRLAVKDPVHQKVSISSHYAEILFNFPLRVLEHVLMLETYTQESVPSLHKISRSRSLAKRERSTKRVKRRLAFREETRHQHNPSPKEGNTALPRGRKFAKESYIIISYYLDGYFNLEKEDQKGCKNLLDDGKTTLDSMTDIDPLDLAFDLSLSALLGENVYNFGELLAHPIVKSPLGTKEKIEKRSKFIMDVSNNHGSTHKRRYSSVQGSPSSVVDVYFSSDNSNNSWAFASSVASSPEPPFKKNRAQKQQMRLTLLFSDINLPKYGDAQIFATGFCRATGIHRSHPIYTAGVYALIEHHTVFNAFPRDHQLQGAGVVVEGDGEEEGLELHKYEDVGWDVPGGFPRGIGRGRDRSFRGRGRENYNNAPFMDNQQEVGGYNQESPRGRGGRNFRGQGWGGYNNDSCVDNQQEAGVVDAIVVVVADKQVAVVQAVREISVLAGEFLPSRACMTLASLKSTEVVSLITTAVEHLVTGEMMQMSTSAEQSRRSWIDVIVFRCGLTLRFWGWLPNFCLSLVTWTRSFETSDLTLEPKVFDSTAVFVSTTRGASEASTFLCKLCQICSRLLNQGKQKMLKRYSINFFAVVHIDINVGSKQVGVSRKETLALPLALAYLGLFRSNPFFSSCCNRVDGCLLKRDPNTLLCSRKGVLTAVKQNQTLPVAAERGLLLFKQKPNTPDAAERAFILSLLPDSVKRVLEEGIDGDFTISRDNMIFEGSVYKATKLKPLMWLPEINELAPLTLVEFGYLLKKNKLGENDNLIDAVNPDSRKEISVVGDANMRMLKHGEKRLFQM</sequence>
<proteinExistence type="predicted"/>
<dbReference type="InterPro" id="IPR054179">
    <property type="entry name" value="PSD13_N"/>
</dbReference>
<dbReference type="InterPro" id="IPR035298">
    <property type="entry name" value="PSMD13"/>
</dbReference>
<dbReference type="GO" id="GO:0000502">
    <property type="term" value="C:proteasome complex"/>
    <property type="evidence" value="ECO:0007669"/>
    <property type="project" value="UniProtKB-KW"/>
</dbReference>
<name>A0ABQ5ID02_9ASTR</name>
<dbReference type="PANTHER" id="PTHR10539:SF7">
    <property type="entry name" value="PROTEASOME COMPONENT (PCI) DOMAIN, 26S PROTEASOME NON-ATPASE REGULATORY SUBUNIT 13"/>
    <property type="match status" value="1"/>
</dbReference>
<dbReference type="PANTHER" id="PTHR10539">
    <property type="entry name" value="26S PROTEASOME NON-ATPASE REGULATORY SUBUNIT 13"/>
    <property type="match status" value="1"/>
</dbReference>
<evidence type="ECO:0000256" key="1">
    <source>
        <dbReference type="ARBA" id="ARBA00022942"/>
    </source>
</evidence>
<feature type="compositionally biased region" description="Polar residues" evidence="2">
    <location>
        <begin position="425"/>
        <end position="445"/>
    </location>
</feature>
<dbReference type="Proteomes" id="UP001151760">
    <property type="component" value="Unassembled WGS sequence"/>
</dbReference>
<feature type="compositionally biased region" description="Basic residues" evidence="2">
    <location>
        <begin position="118"/>
        <end position="133"/>
    </location>
</feature>
<keyword evidence="5" id="KW-1185">Reference proteome</keyword>
<reference evidence="4" key="2">
    <citation type="submission" date="2022-01" db="EMBL/GenBank/DDBJ databases">
        <authorList>
            <person name="Yamashiro T."/>
            <person name="Shiraishi A."/>
            <person name="Satake H."/>
            <person name="Nakayama K."/>
        </authorList>
    </citation>
    <scope>NUCLEOTIDE SEQUENCE</scope>
</reference>
<evidence type="ECO:0000256" key="2">
    <source>
        <dbReference type="SAM" id="MobiDB-lite"/>
    </source>
</evidence>
<dbReference type="EMBL" id="BQNB010020551">
    <property type="protein sequence ID" value="GJT97177.1"/>
    <property type="molecule type" value="Genomic_DNA"/>
</dbReference>
<protein>
    <submittedName>
        <fullName evidence="4">Proteasome component domain-containing protein</fullName>
    </submittedName>
</protein>
<organism evidence="4 5">
    <name type="scientific">Tanacetum coccineum</name>
    <dbReference type="NCBI Taxonomy" id="301880"/>
    <lineage>
        <taxon>Eukaryota</taxon>
        <taxon>Viridiplantae</taxon>
        <taxon>Streptophyta</taxon>
        <taxon>Embryophyta</taxon>
        <taxon>Tracheophyta</taxon>
        <taxon>Spermatophyta</taxon>
        <taxon>Magnoliopsida</taxon>
        <taxon>eudicotyledons</taxon>
        <taxon>Gunneridae</taxon>
        <taxon>Pentapetalae</taxon>
        <taxon>asterids</taxon>
        <taxon>campanulids</taxon>
        <taxon>Asterales</taxon>
        <taxon>Asteraceae</taxon>
        <taxon>Asteroideae</taxon>
        <taxon>Anthemideae</taxon>
        <taxon>Anthemidinae</taxon>
        <taxon>Tanacetum</taxon>
    </lineage>
</organism>
<keyword evidence="1 4" id="KW-0647">Proteasome</keyword>
<reference evidence="4" key="1">
    <citation type="journal article" date="2022" name="Int. J. Mol. Sci.">
        <title>Draft Genome of Tanacetum Coccineum: Genomic Comparison of Closely Related Tanacetum-Family Plants.</title>
        <authorList>
            <person name="Yamashiro T."/>
            <person name="Shiraishi A."/>
            <person name="Nakayama K."/>
            <person name="Satake H."/>
        </authorList>
    </citation>
    <scope>NUCLEOTIDE SEQUENCE</scope>
</reference>
<dbReference type="SUPFAM" id="SSF50715">
    <property type="entry name" value="Ribosomal protein L25-like"/>
    <property type="match status" value="1"/>
</dbReference>
<gene>
    <name evidence="4" type="ORF">Tco_1092695</name>
</gene>
<dbReference type="Pfam" id="PF22037">
    <property type="entry name" value="PSD13_N"/>
    <property type="match status" value="1"/>
</dbReference>
<feature type="domain" description="PSD13 N-terminal" evidence="3">
    <location>
        <begin position="207"/>
        <end position="242"/>
    </location>
</feature>
<feature type="region of interest" description="Disordered" evidence="2">
    <location>
        <begin position="411"/>
        <end position="452"/>
    </location>
</feature>